<comment type="caution">
    <text evidence="4">The sequence shown here is derived from an EMBL/GenBank/DDBJ whole genome shotgun (WGS) entry which is preliminary data.</text>
</comment>
<feature type="active site" description="Charge relay system" evidence="2">
    <location>
        <position position="145"/>
    </location>
</feature>
<evidence type="ECO:0000313" key="4">
    <source>
        <dbReference type="EMBL" id="TWU42036.1"/>
    </source>
</evidence>
<feature type="active site" description="Charge relay system" evidence="2">
    <location>
        <position position="278"/>
    </location>
</feature>
<proteinExistence type="inferred from homology"/>
<name>A0A5C6E3M2_9BACT</name>
<dbReference type="RefSeq" id="WP_197230993.1">
    <property type="nucleotide sequence ID" value="NZ_SJPV01000001.1"/>
</dbReference>
<feature type="active site" description="Charge relay system" evidence="2">
    <location>
        <position position="307"/>
    </location>
</feature>
<dbReference type="InterPro" id="IPR050960">
    <property type="entry name" value="AB_hydrolase_4_sf"/>
</dbReference>
<dbReference type="AlphaFoldDB" id="A0A5C6E3M2"/>
<dbReference type="GO" id="GO:0034338">
    <property type="term" value="F:short-chain carboxylesterase activity"/>
    <property type="evidence" value="ECO:0007669"/>
    <property type="project" value="TreeGrafter"/>
</dbReference>
<comment type="similarity">
    <text evidence="1">Belongs to the AB hydrolase superfamily. AB hydrolase 4 family.</text>
</comment>
<accession>A0A5C6E3M2</accession>
<dbReference type="InterPro" id="IPR012020">
    <property type="entry name" value="ABHD4"/>
</dbReference>
<keyword evidence="5" id="KW-1185">Reference proteome</keyword>
<dbReference type="EMBL" id="SJPV01000001">
    <property type="protein sequence ID" value="TWU42036.1"/>
    <property type="molecule type" value="Genomic_DNA"/>
</dbReference>
<dbReference type="Pfam" id="PF00561">
    <property type="entry name" value="Abhydrolase_1"/>
    <property type="match status" value="1"/>
</dbReference>
<keyword evidence="4" id="KW-0378">Hydrolase</keyword>
<reference evidence="4 5" key="1">
    <citation type="submission" date="2019-02" db="EMBL/GenBank/DDBJ databases">
        <title>Deep-cultivation of Planctomycetes and their phenomic and genomic characterization uncovers novel biology.</title>
        <authorList>
            <person name="Wiegand S."/>
            <person name="Jogler M."/>
            <person name="Boedeker C."/>
            <person name="Pinto D."/>
            <person name="Vollmers J."/>
            <person name="Rivas-Marin E."/>
            <person name="Kohn T."/>
            <person name="Peeters S.H."/>
            <person name="Heuer A."/>
            <person name="Rast P."/>
            <person name="Oberbeckmann S."/>
            <person name="Bunk B."/>
            <person name="Jeske O."/>
            <person name="Meyerdierks A."/>
            <person name="Storesund J.E."/>
            <person name="Kallscheuer N."/>
            <person name="Luecker S."/>
            <person name="Lage O.M."/>
            <person name="Pohl T."/>
            <person name="Merkel B.J."/>
            <person name="Hornburger P."/>
            <person name="Mueller R.-W."/>
            <person name="Bruemmer F."/>
            <person name="Labrenz M."/>
            <person name="Spormann A.M."/>
            <person name="Op Den Camp H."/>
            <person name="Overmann J."/>
            <person name="Amann R."/>
            <person name="Jetten M.S.M."/>
            <person name="Mascher T."/>
            <person name="Medema M.H."/>
            <person name="Devos D.P."/>
            <person name="Kaster A.-K."/>
            <person name="Ovreas L."/>
            <person name="Rohde M."/>
            <person name="Galperin M.Y."/>
            <person name="Jogler C."/>
        </authorList>
    </citation>
    <scope>NUCLEOTIDE SEQUENCE [LARGE SCALE GENOMIC DNA]</scope>
    <source>
        <strain evidence="4 5">Poly41</strain>
    </source>
</reference>
<evidence type="ECO:0000313" key="5">
    <source>
        <dbReference type="Proteomes" id="UP000319143"/>
    </source>
</evidence>
<protein>
    <submittedName>
        <fullName evidence="4">Putative hydrolase</fullName>
    </submittedName>
</protein>
<dbReference type="PANTHER" id="PTHR10794">
    <property type="entry name" value="ABHYDROLASE DOMAIN-CONTAINING PROTEIN"/>
    <property type="match status" value="1"/>
</dbReference>
<dbReference type="PANTHER" id="PTHR10794:SF94">
    <property type="entry name" value="ESTERASE YHET-RELATED"/>
    <property type="match status" value="1"/>
</dbReference>
<dbReference type="PIRSF" id="PIRSF005211">
    <property type="entry name" value="Ab_hydro_YheT"/>
    <property type="match status" value="1"/>
</dbReference>
<dbReference type="InterPro" id="IPR029058">
    <property type="entry name" value="AB_hydrolase_fold"/>
</dbReference>
<feature type="domain" description="AB hydrolase-1" evidence="3">
    <location>
        <begin position="65"/>
        <end position="312"/>
    </location>
</feature>
<evidence type="ECO:0000259" key="3">
    <source>
        <dbReference type="Pfam" id="PF00561"/>
    </source>
</evidence>
<dbReference type="SUPFAM" id="SSF53474">
    <property type="entry name" value="alpha/beta-Hydrolases"/>
    <property type="match status" value="1"/>
</dbReference>
<dbReference type="Gene3D" id="3.40.50.1820">
    <property type="entry name" value="alpha/beta hydrolase"/>
    <property type="match status" value="1"/>
</dbReference>
<evidence type="ECO:0000256" key="1">
    <source>
        <dbReference type="ARBA" id="ARBA00010884"/>
    </source>
</evidence>
<sequence>MRIDFKPPPFVPHRLYRGGHLQTLAAVVSDRAPVLMGRQHVVELPDGDAVVLHENGPPGWVDGDPAMLLVHGLCGCHAAPYMIRLASQFSAKGFRVFRLDMRGCGAAFDLSMQLTHAGRGGDLVCALDRIAELAPGSPLGVIAVSLGGNQLLRSLGRIGKGIDSRPDWFDRLVRVAAVSPPIDLLRCSENMQRRIMWPYNYYFVRQLLSRVPPRVRQRPDFQQQILKRRPRSLRELDDQLTAPLSGFATALDYYRESSAAVHAESNPVPTLILAAADDPVVPIDCFEASVRSWPVTTRVCISEQGGHVGFIDRNRDCWMDRVLADWFGLPSPTF</sequence>
<gene>
    <name evidence="4" type="ORF">Poly41_03320</name>
</gene>
<dbReference type="GO" id="GO:0047372">
    <property type="term" value="F:monoacylglycerol lipase activity"/>
    <property type="evidence" value="ECO:0007669"/>
    <property type="project" value="TreeGrafter"/>
</dbReference>
<dbReference type="InterPro" id="IPR000073">
    <property type="entry name" value="AB_hydrolase_1"/>
</dbReference>
<dbReference type="Proteomes" id="UP000319143">
    <property type="component" value="Unassembled WGS sequence"/>
</dbReference>
<organism evidence="4 5">
    <name type="scientific">Novipirellula artificiosorum</name>
    <dbReference type="NCBI Taxonomy" id="2528016"/>
    <lineage>
        <taxon>Bacteria</taxon>
        <taxon>Pseudomonadati</taxon>
        <taxon>Planctomycetota</taxon>
        <taxon>Planctomycetia</taxon>
        <taxon>Pirellulales</taxon>
        <taxon>Pirellulaceae</taxon>
        <taxon>Novipirellula</taxon>
    </lineage>
</organism>
<evidence type="ECO:0000256" key="2">
    <source>
        <dbReference type="PIRSR" id="PIRSR005211-1"/>
    </source>
</evidence>